<dbReference type="InterPro" id="IPR029058">
    <property type="entry name" value="AB_hydrolase_fold"/>
</dbReference>
<gene>
    <name evidence="1" type="ORF">K9W46_06005</name>
</gene>
<sequence length="289" mass="33739">MKKKRKTKFDLLGISEFEKISEEIFVEMSDHSKLRILHVSSEKESAYTILVIAGWASIPLGWNDFLLEARNNFEIFYLETREKKSSILQQDSINNIERMALDICETVEKLNLKQERLILLSSSFGTILTAHALSYNRIKPFHTILIGPIAKVEMPPLIGYLIKVLPIPILRLYKPFGKLWVKLFKSESEEQAAKYLRVLKEADEVKWKNIGKVIAQKEYWETYEKINQYPILIIDESKDKMHDTKVTRKINSLIKSSKYVDLHTNYFTHSADMAHFLLEFIKNPEIGQM</sequence>
<evidence type="ECO:0000313" key="1">
    <source>
        <dbReference type="EMBL" id="UJG44732.1"/>
    </source>
</evidence>
<accession>A0A9Y1BTJ5</accession>
<evidence type="ECO:0008006" key="2">
    <source>
        <dbReference type="Google" id="ProtNLM"/>
    </source>
</evidence>
<dbReference type="AlphaFoldDB" id="A0A9Y1BTJ5"/>
<proteinExistence type="predicted"/>
<protein>
    <recommendedName>
        <fullName evidence="2">Serine aminopeptidase S33 domain-containing protein</fullName>
    </recommendedName>
</protein>
<name>A0A9Y1BTJ5_9ARCH</name>
<dbReference type="Proteomes" id="UP001200513">
    <property type="component" value="Chromosome"/>
</dbReference>
<dbReference type="Gene3D" id="3.40.50.1820">
    <property type="entry name" value="alpha/beta hydrolase"/>
    <property type="match status" value="1"/>
</dbReference>
<reference evidence="1" key="1">
    <citation type="journal article" date="2022" name="Nat. Microbiol.">
        <title>Unique mobile elements and scalable gene flow at the prokaryote-eukaryote boundary revealed by circularized Asgard archaea genomes.</title>
        <authorList>
            <person name="Wu F."/>
            <person name="Speth D.R."/>
            <person name="Philosof A."/>
            <person name="Cremiere A."/>
            <person name="Narayanan A."/>
            <person name="Barco R.A."/>
            <person name="Connon S.A."/>
            <person name="Amend J.P."/>
            <person name="Antoshechkin I.A."/>
            <person name="Orphan V.J."/>
        </authorList>
    </citation>
    <scope>NUCLEOTIDE SEQUENCE</scope>
    <source>
        <strain evidence="1">PR6</strain>
    </source>
</reference>
<organism evidence="1">
    <name type="scientific">Candidatus Heimdallarchaeum endolithica</name>
    <dbReference type="NCBI Taxonomy" id="2876572"/>
    <lineage>
        <taxon>Archaea</taxon>
        <taxon>Promethearchaeati</taxon>
        <taxon>Candidatus Heimdallarchaeota</taxon>
        <taxon>Candidatus Heimdallarchaeia (ex Rinke et al. 2021) (nom. nud.)</taxon>
        <taxon>Candidatus Heimdallarchaeales</taxon>
        <taxon>Candidatus Heimdallarchaeaceae</taxon>
        <taxon>Candidatus Heimdallarchaeum</taxon>
    </lineage>
</organism>
<dbReference type="SUPFAM" id="SSF53474">
    <property type="entry name" value="alpha/beta-Hydrolases"/>
    <property type="match status" value="1"/>
</dbReference>
<dbReference type="EMBL" id="CP084167">
    <property type="protein sequence ID" value="UJG44732.1"/>
    <property type="molecule type" value="Genomic_DNA"/>
</dbReference>